<dbReference type="Proteomes" id="UP001153636">
    <property type="component" value="Chromosome 4"/>
</dbReference>
<organism evidence="3 4">
    <name type="scientific">Psylliodes chrysocephalus</name>
    <dbReference type="NCBI Taxonomy" id="3402493"/>
    <lineage>
        <taxon>Eukaryota</taxon>
        <taxon>Metazoa</taxon>
        <taxon>Ecdysozoa</taxon>
        <taxon>Arthropoda</taxon>
        <taxon>Hexapoda</taxon>
        <taxon>Insecta</taxon>
        <taxon>Pterygota</taxon>
        <taxon>Neoptera</taxon>
        <taxon>Endopterygota</taxon>
        <taxon>Coleoptera</taxon>
        <taxon>Polyphaga</taxon>
        <taxon>Cucujiformia</taxon>
        <taxon>Chrysomeloidea</taxon>
        <taxon>Chrysomelidae</taxon>
        <taxon>Galerucinae</taxon>
        <taxon>Alticini</taxon>
        <taxon>Psylliodes</taxon>
    </lineage>
</organism>
<dbReference type="PROSITE" id="PS51029">
    <property type="entry name" value="MADF"/>
    <property type="match status" value="1"/>
</dbReference>
<dbReference type="Pfam" id="PF10545">
    <property type="entry name" value="MADF_DNA_bdg"/>
    <property type="match status" value="1"/>
</dbReference>
<dbReference type="PANTHER" id="PTHR21505">
    <property type="entry name" value="MADF DOMAIN-CONTAINING PROTEIN-RELATED"/>
    <property type="match status" value="1"/>
</dbReference>
<accession>A0A9P0CWF3</accession>
<proteinExistence type="predicted"/>
<feature type="domain" description="MADF" evidence="2">
    <location>
        <begin position="138"/>
        <end position="231"/>
    </location>
</feature>
<evidence type="ECO:0000313" key="4">
    <source>
        <dbReference type="Proteomes" id="UP001153636"/>
    </source>
</evidence>
<dbReference type="AlphaFoldDB" id="A0A9P0CWF3"/>
<sequence>MDILKKIVGGYKNKTNRSVSVDNDSPLSATARSESTVPKPVCYGCGTPGAVRPKCMTCQNKNAPSTSSSNSLARKMTDKSLLDNFDSNDEEVDETFDNNSQSQSNWVPVIEKKKNTHSKKRQVKPKVSMEWTDDDVFKLIACVESVPMLWYAKDRKYRNKVERVAAWQHMSEVDFNSKFTDTYLIAKWSNIRIQYRSYFAKSRKTKSGQDAQEEVKWKFYQVMNFVGRAEEEQTTDTISNLATEDEILTDSTIDRSSTPKYTKRRRMSQSSSITASSTSSATIVAEGMKEAVNQLKQHRQKSAEDEFEAFGKYVATELRSLPNPNSAQRVRFKVARCLMDSIEAENQLIANVTSHIFVLNENTTMLTTLQQQPNQ</sequence>
<dbReference type="SMART" id="SM00595">
    <property type="entry name" value="MADF"/>
    <property type="match status" value="1"/>
</dbReference>
<dbReference type="PANTHER" id="PTHR21505:SF12">
    <property type="entry name" value="MADF DOMAIN-CONTAINING PROTEIN-RELATED"/>
    <property type="match status" value="1"/>
</dbReference>
<dbReference type="InterPro" id="IPR006578">
    <property type="entry name" value="MADF-dom"/>
</dbReference>
<feature type="compositionally biased region" description="Low complexity" evidence="1">
    <location>
        <begin position="270"/>
        <end position="279"/>
    </location>
</feature>
<reference evidence="3" key="1">
    <citation type="submission" date="2022-01" db="EMBL/GenBank/DDBJ databases">
        <authorList>
            <person name="King R."/>
        </authorList>
    </citation>
    <scope>NUCLEOTIDE SEQUENCE</scope>
</reference>
<feature type="region of interest" description="Disordered" evidence="1">
    <location>
        <begin position="255"/>
        <end position="279"/>
    </location>
</feature>
<evidence type="ECO:0000256" key="1">
    <source>
        <dbReference type="SAM" id="MobiDB-lite"/>
    </source>
</evidence>
<gene>
    <name evidence="3" type="ORF">PSYICH_LOCUS9810</name>
</gene>
<dbReference type="OrthoDB" id="6577442at2759"/>
<keyword evidence="4" id="KW-1185">Reference proteome</keyword>
<evidence type="ECO:0000313" key="3">
    <source>
        <dbReference type="EMBL" id="CAH1109546.1"/>
    </source>
</evidence>
<evidence type="ECO:0000259" key="2">
    <source>
        <dbReference type="PROSITE" id="PS51029"/>
    </source>
</evidence>
<protein>
    <recommendedName>
        <fullName evidence="2">MADF domain-containing protein</fullName>
    </recommendedName>
</protein>
<name>A0A9P0CWF3_9CUCU</name>
<dbReference type="EMBL" id="OV651816">
    <property type="protein sequence ID" value="CAH1109546.1"/>
    <property type="molecule type" value="Genomic_DNA"/>
</dbReference>